<proteinExistence type="predicted"/>
<dbReference type="Pfam" id="PF00561">
    <property type="entry name" value="Abhydrolase_1"/>
    <property type="match status" value="1"/>
</dbReference>
<feature type="transmembrane region" description="Helical" evidence="1">
    <location>
        <begin position="20"/>
        <end position="39"/>
    </location>
</feature>
<comment type="caution">
    <text evidence="3">The sequence shown here is derived from an EMBL/GenBank/DDBJ whole genome shotgun (WGS) entry which is preliminary data.</text>
</comment>
<keyword evidence="1" id="KW-0812">Transmembrane</keyword>
<dbReference type="EMBL" id="CAMXCT020002279">
    <property type="protein sequence ID" value="CAL1150385.1"/>
    <property type="molecule type" value="Genomic_DNA"/>
</dbReference>
<organism evidence="3">
    <name type="scientific">Cladocopium goreaui</name>
    <dbReference type="NCBI Taxonomy" id="2562237"/>
    <lineage>
        <taxon>Eukaryota</taxon>
        <taxon>Sar</taxon>
        <taxon>Alveolata</taxon>
        <taxon>Dinophyceae</taxon>
        <taxon>Suessiales</taxon>
        <taxon>Symbiodiniaceae</taxon>
        <taxon>Cladocopium</taxon>
    </lineage>
</organism>
<evidence type="ECO:0000313" key="5">
    <source>
        <dbReference type="Proteomes" id="UP001152797"/>
    </source>
</evidence>
<dbReference type="InterPro" id="IPR050266">
    <property type="entry name" value="AB_hydrolase_sf"/>
</dbReference>
<reference evidence="4 5" key="2">
    <citation type="submission" date="2024-05" db="EMBL/GenBank/DDBJ databases">
        <authorList>
            <person name="Chen Y."/>
            <person name="Shah S."/>
            <person name="Dougan E. K."/>
            <person name="Thang M."/>
            <person name="Chan C."/>
        </authorList>
    </citation>
    <scope>NUCLEOTIDE SEQUENCE [LARGE SCALE GENOMIC DNA]</scope>
</reference>
<dbReference type="GO" id="GO:0016020">
    <property type="term" value="C:membrane"/>
    <property type="evidence" value="ECO:0007669"/>
    <property type="project" value="TreeGrafter"/>
</dbReference>
<reference evidence="3" key="1">
    <citation type="submission" date="2022-10" db="EMBL/GenBank/DDBJ databases">
        <authorList>
            <person name="Chen Y."/>
            <person name="Dougan E. K."/>
            <person name="Chan C."/>
            <person name="Rhodes N."/>
            <person name="Thang M."/>
        </authorList>
    </citation>
    <scope>NUCLEOTIDE SEQUENCE</scope>
</reference>
<dbReference type="Proteomes" id="UP001152797">
    <property type="component" value="Unassembled WGS sequence"/>
</dbReference>
<dbReference type="Gene3D" id="3.40.50.1820">
    <property type="entry name" value="alpha/beta hydrolase"/>
    <property type="match status" value="1"/>
</dbReference>
<evidence type="ECO:0000256" key="1">
    <source>
        <dbReference type="SAM" id="Phobius"/>
    </source>
</evidence>
<keyword evidence="1" id="KW-0472">Membrane</keyword>
<dbReference type="AlphaFoldDB" id="A0A9P1G418"/>
<dbReference type="PANTHER" id="PTHR43798">
    <property type="entry name" value="MONOACYLGLYCEROL LIPASE"/>
    <property type="match status" value="1"/>
</dbReference>
<dbReference type="InterPro" id="IPR029058">
    <property type="entry name" value="AB_hydrolase_fold"/>
</dbReference>
<feature type="transmembrane region" description="Helical" evidence="1">
    <location>
        <begin position="46"/>
        <end position="66"/>
    </location>
</feature>
<dbReference type="SUPFAM" id="SSF53474">
    <property type="entry name" value="alpha/beta-Hydrolases"/>
    <property type="match status" value="1"/>
</dbReference>
<dbReference type="EMBL" id="CAMXCT010002279">
    <property type="protein sequence ID" value="CAI3997010.1"/>
    <property type="molecule type" value="Genomic_DNA"/>
</dbReference>
<evidence type="ECO:0000313" key="4">
    <source>
        <dbReference type="EMBL" id="CAL4784322.1"/>
    </source>
</evidence>
<dbReference type="InterPro" id="IPR000073">
    <property type="entry name" value="AB_hydrolase_1"/>
</dbReference>
<evidence type="ECO:0000259" key="2">
    <source>
        <dbReference type="Pfam" id="PF00561"/>
    </source>
</evidence>
<dbReference type="EMBL" id="CAMXCT030002279">
    <property type="protein sequence ID" value="CAL4784322.1"/>
    <property type="molecule type" value="Genomic_DNA"/>
</dbReference>
<dbReference type="OrthoDB" id="19657at2759"/>
<accession>A0A9P1G418</accession>
<keyword evidence="5" id="KW-1185">Reference proteome</keyword>
<name>A0A9P1G418_9DINO</name>
<keyword evidence="1" id="KW-1133">Transmembrane helix</keyword>
<protein>
    <submittedName>
        <fullName evidence="4">Poly(RC)-binding protein 3</fullName>
    </submittedName>
</protein>
<feature type="domain" description="AB hydrolase-1" evidence="2">
    <location>
        <begin position="128"/>
        <end position="247"/>
    </location>
</feature>
<gene>
    <name evidence="3" type="ORF">C1SCF055_LOCUS23437</name>
</gene>
<sequence length="434" mass="49082">MSTHVEIGKSVWNFLTSTYFQVMAQYLVHSALANAIFWIKLGFLCLAGFICFVFPLCWPLLFYWAYKKYQTYQESRTKLLPSWTGSGTLEQKVLKAIEKNEPPKNGNFTSRDGLRLQWYSEGSGPKQILICNGVNCSYLLWKPLLDSLSDSFGKDWREQLTVVTWDYRGLYKSEASAATASYSVRTLCEDAYDLMQHMKLEKWDAVCGWSTGVQCALEYAGLYPETVDRLFLVNGSHGHTLHTAFQPVPQFFYLSLMSRILSSAIYFVRFNVCTDAKEFQRFKALWVKLIELISPTIQRLNGFLLGSASLEYTMASNALDLTGHGPQHCNNVMRILQALDSHSSAYTLPELKVPVLVVCGLLDAMTPAFSQYEIAGLAPKVKLVSIAAGTHHCILEAPQLASKEIVDFFQADPKKLENWGEADRVSWPIGWYLI</sequence>
<evidence type="ECO:0000313" key="3">
    <source>
        <dbReference type="EMBL" id="CAI3997010.1"/>
    </source>
</evidence>
<dbReference type="PANTHER" id="PTHR43798:SF33">
    <property type="entry name" value="HYDROLASE, PUTATIVE (AFU_ORTHOLOGUE AFUA_2G14860)-RELATED"/>
    <property type="match status" value="1"/>
</dbReference>